<dbReference type="InterPro" id="IPR037365">
    <property type="entry name" value="Slowmo/Ups"/>
</dbReference>
<dbReference type="InterPro" id="IPR006797">
    <property type="entry name" value="PRELI/MSF1_dom"/>
</dbReference>
<dbReference type="OMA" id="MMKIWST"/>
<dbReference type="InParanoid" id="F2U1W2"/>
<dbReference type="FunCoup" id="F2U1W2">
    <property type="interactions" value="620"/>
</dbReference>
<dbReference type="KEGG" id="sre:PTSG_02331"/>
<gene>
    <name evidence="2" type="ORF">PTSG_02331</name>
</gene>
<evidence type="ECO:0000259" key="1">
    <source>
        <dbReference type="PROSITE" id="PS50904"/>
    </source>
</evidence>
<protein>
    <recommendedName>
        <fullName evidence="1">PRELI/MSF1 domain-containing protein</fullName>
    </recommendedName>
</protein>
<evidence type="ECO:0000313" key="2">
    <source>
        <dbReference type="EMBL" id="EGD81614.1"/>
    </source>
</evidence>
<reference evidence="2" key="1">
    <citation type="submission" date="2009-08" db="EMBL/GenBank/DDBJ databases">
        <title>Annotation of Salpingoeca rosetta.</title>
        <authorList>
            <consortium name="The Broad Institute Genome Sequencing Platform"/>
            <person name="Russ C."/>
            <person name="Cuomo C."/>
            <person name="Burger G."/>
            <person name="Gray M.W."/>
            <person name="Holland P.W.H."/>
            <person name="King N."/>
            <person name="Lang F.B.F."/>
            <person name="Roger A.J."/>
            <person name="Ruiz-Trillo I."/>
            <person name="Young S.K."/>
            <person name="Zeng Q."/>
            <person name="Gargeya S."/>
            <person name="Alvarado L."/>
            <person name="Berlin A."/>
            <person name="Chapman S.B."/>
            <person name="Chen Z."/>
            <person name="Freedman E."/>
            <person name="Gellesch M."/>
            <person name="Goldberg J."/>
            <person name="Griggs A."/>
            <person name="Gujja S."/>
            <person name="Heilman E."/>
            <person name="Heiman D."/>
            <person name="Howarth C."/>
            <person name="Mehta T."/>
            <person name="Neiman D."/>
            <person name="Pearson M."/>
            <person name="Roberts A."/>
            <person name="Saif S."/>
            <person name="Shea T."/>
            <person name="Shenoy N."/>
            <person name="Sisk P."/>
            <person name="Stolte C."/>
            <person name="Sykes S."/>
            <person name="White J."/>
            <person name="Yandava C."/>
            <person name="Haas B."/>
            <person name="Nusbaum C."/>
            <person name="Birren B."/>
        </authorList>
    </citation>
    <scope>NUCLEOTIDE SEQUENCE</scope>
    <source>
        <strain evidence="2">ATCC 50818</strain>
    </source>
</reference>
<dbReference type="Proteomes" id="UP000007799">
    <property type="component" value="Unassembled WGS sequence"/>
</dbReference>
<dbReference type="GeneID" id="16077411"/>
<accession>F2U1W2</accession>
<keyword evidence="3" id="KW-1185">Reference proteome</keyword>
<evidence type="ECO:0000313" key="3">
    <source>
        <dbReference type="Proteomes" id="UP000007799"/>
    </source>
</evidence>
<dbReference type="RefSeq" id="XP_004996818.1">
    <property type="nucleotide sequence ID" value="XM_004996761.1"/>
</dbReference>
<dbReference type="OrthoDB" id="407630at2759"/>
<sequence>MVKIWQTQHIFDHPWTHVTSGHWRKYPNPYNPAVLSTDIVDRKVEDGVLHSKRLITTNFQVPGWVRRLIGCNCIHAIEESKVDPRTQSLEMVSKNVTFCNLLNVKESITYSPDPSDPNKTVMTQKAEVSVPSMTYVEKTLTDSIAKNSKKGKEAMEWVIAKIAGDLEELS</sequence>
<dbReference type="Pfam" id="PF04707">
    <property type="entry name" value="PRELI"/>
    <property type="match status" value="1"/>
</dbReference>
<feature type="domain" description="PRELI/MSF1" evidence="1">
    <location>
        <begin position="2"/>
        <end position="167"/>
    </location>
</feature>
<dbReference type="STRING" id="946362.F2U1W2"/>
<dbReference type="PANTHER" id="PTHR11158">
    <property type="entry name" value="MSF1/PX19 RELATED"/>
    <property type="match status" value="1"/>
</dbReference>
<dbReference type="AlphaFoldDB" id="F2U1W2"/>
<name>F2U1W2_SALR5</name>
<organism evidence="2 3">
    <name type="scientific">Salpingoeca rosetta (strain ATCC 50818 / BSB-021)</name>
    <dbReference type="NCBI Taxonomy" id="946362"/>
    <lineage>
        <taxon>Eukaryota</taxon>
        <taxon>Choanoflagellata</taxon>
        <taxon>Craspedida</taxon>
        <taxon>Salpingoecidae</taxon>
        <taxon>Salpingoeca</taxon>
    </lineage>
</organism>
<dbReference type="eggNOG" id="KOG3336">
    <property type="taxonomic scope" value="Eukaryota"/>
</dbReference>
<dbReference type="PROSITE" id="PS50904">
    <property type="entry name" value="PRELI_MSF1"/>
    <property type="match status" value="1"/>
</dbReference>
<dbReference type="EMBL" id="GL832959">
    <property type="protein sequence ID" value="EGD81614.1"/>
    <property type="molecule type" value="Genomic_DNA"/>
</dbReference>
<dbReference type="GO" id="GO:0005758">
    <property type="term" value="C:mitochondrial intermembrane space"/>
    <property type="evidence" value="ECO:0007669"/>
    <property type="project" value="InterPro"/>
</dbReference>
<proteinExistence type="predicted"/>